<feature type="domain" description="Sulfatase-modifying factor enzyme-like" evidence="5">
    <location>
        <begin position="68"/>
        <end position="130"/>
    </location>
</feature>
<evidence type="ECO:0000256" key="2">
    <source>
        <dbReference type="ARBA" id="ARBA00005310"/>
    </source>
</evidence>
<evidence type="ECO:0000313" key="7">
    <source>
        <dbReference type="Proteomes" id="UP000694428"/>
    </source>
</evidence>
<evidence type="ECO:0000256" key="1">
    <source>
        <dbReference type="ARBA" id="ARBA00004319"/>
    </source>
</evidence>
<dbReference type="Ensembl" id="ENSPSTT00000017679.1">
    <property type="protein sequence ID" value="ENSPSTP00000016871.1"/>
    <property type="gene ID" value="ENSPSTG00000012023.1"/>
</dbReference>
<comment type="subcellular location">
    <subcellularLocation>
        <location evidence="1">Endoplasmic reticulum lumen</location>
    </subcellularLocation>
</comment>
<sequence>MAAPASFQRFFLLLGAGLAVIAGAVKEAAPGGNCGCSASRGRGDEREAAARRYSAAAKGGRSSGRGPMVAIPGGVFTMGTDEPEIQQDGEWPARRVHVSSFYMDQYEVSNQEFERFVNSTGYLTEVRQNCTDSSHCCLCWEKPH</sequence>
<dbReference type="PANTHER" id="PTHR23150">
    <property type="entry name" value="SULFATASE MODIFYING FACTOR 1, 2"/>
    <property type="match status" value="1"/>
</dbReference>
<dbReference type="Pfam" id="PF03781">
    <property type="entry name" value="FGE-sulfatase"/>
    <property type="match status" value="1"/>
</dbReference>
<dbReference type="AlphaFoldDB" id="A0A8C9FNR0"/>
<feature type="region of interest" description="Disordered" evidence="3">
    <location>
        <begin position="55"/>
        <end position="84"/>
    </location>
</feature>
<dbReference type="GO" id="GO:0005788">
    <property type="term" value="C:endoplasmic reticulum lumen"/>
    <property type="evidence" value="ECO:0007669"/>
    <property type="project" value="UniProtKB-SubCell"/>
</dbReference>
<name>A0A8C9FNR0_PAVCR</name>
<dbReference type="Proteomes" id="UP000694428">
    <property type="component" value="Unplaced"/>
</dbReference>
<reference evidence="6" key="2">
    <citation type="submission" date="2025-09" db="UniProtKB">
        <authorList>
            <consortium name="Ensembl"/>
        </authorList>
    </citation>
    <scope>IDENTIFICATION</scope>
</reference>
<dbReference type="InterPro" id="IPR016187">
    <property type="entry name" value="CTDL_fold"/>
</dbReference>
<dbReference type="InterPro" id="IPR042095">
    <property type="entry name" value="SUMF_sf"/>
</dbReference>
<feature type="signal peptide" evidence="4">
    <location>
        <begin position="1"/>
        <end position="23"/>
    </location>
</feature>
<accession>A0A8C9FNR0</accession>
<keyword evidence="7" id="KW-1185">Reference proteome</keyword>
<proteinExistence type="inferred from homology"/>
<dbReference type="InterPro" id="IPR051043">
    <property type="entry name" value="Sulfatase_Mod_Factor_Kinase"/>
</dbReference>
<feature type="chain" id="PRO_5034296432" description="Sulfatase-modifying factor enzyme-like domain-containing protein" evidence="4">
    <location>
        <begin position="24"/>
        <end position="144"/>
    </location>
</feature>
<dbReference type="InterPro" id="IPR005532">
    <property type="entry name" value="SUMF_dom"/>
</dbReference>
<evidence type="ECO:0000259" key="5">
    <source>
        <dbReference type="Pfam" id="PF03781"/>
    </source>
</evidence>
<evidence type="ECO:0000256" key="3">
    <source>
        <dbReference type="SAM" id="MobiDB-lite"/>
    </source>
</evidence>
<feature type="compositionally biased region" description="Low complexity" evidence="3">
    <location>
        <begin position="55"/>
        <end position="66"/>
    </location>
</feature>
<dbReference type="GO" id="GO:0120147">
    <property type="term" value="F:formylglycine-generating oxidase activity"/>
    <property type="evidence" value="ECO:0007669"/>
    <property type="project" value="TreeGrafter"/>
</dbReference>
<dbReference type="PANTHER" id="PTHR23150:SF19">
    <property type="entry name" value="FORMYLGLYCINE-GENERATING ENZYME"/>
    <property type="match status" value="1"/>
</dbReference>
<dbReference type="Gene3D" id="3.90.1580.10">
    <property type="entry name" value="paralog of FGE (formylglycine-generating enzyme)"/>
    <property type="match status" value="1"/>
</dbReference>
<dbReference type="SUPFAM" id="SSF56436">
    <property type="entry name" value="C-type lectin-like"/>
    <property type="match status" value="1"/>
</dbReference>
<comment type="similarity">
    <text evidence="2">Belongs to the sulfatase-modifying factor family.</text>
</comment>
<protein>
    <recommendedName>
        <fullName evidence="5">Sulfatase-modifying factor enzyme-like domain-containing protein</fullName>
    </recommendedName>
</protein>
<evidence type="ECO:0000256" key="4">
    <source>
        <dbReference type="SAM" id="SignalP"/>
    </source>
</evidence>
<keyword evidence="4" id="KW-0732">Signal</keyword>
<organism evidence="6 7">
    <name type="scientific">Pavo cristatus</name>
    <name type="common">Indian peafowl</name>
    <name type="synonym">Blue peafowl</name>
    <dbReference type="NCBI Taxonomy" id="9049"/>
    <lineage>
        <taxon>Eukaryota</taxon>
        <taxon>Metazoa</taxon>
        <taxon>Chordata</taxon>
        <taxon>Craniata</taxon>
        <taxon>Vertebrata</taxon>
        <taxon>Euteleostomi</taxon>
        <taxon>Archelosauria</taxon>
        <taxon>Archosauria</taxon>
        <taxon>Dinosauria</taxon>
        <taxon>Saurischia</taxon>
        <taxon>Theropoda</taxon>
        <taxon>Coelurosauria</taxon>
        <taxon>Aves</taxon>
        <taxon>Neognathae</taxon>
        <taxon>Galloanserae</taxon>
        <taxon>Galliformes</taxon>
        <taxon>Phasianidae</taxon>
        <taxon>Phasianinae</taxon>
        <taxon>Pavo</taxon>
    </lineage>
</organism>
<reference evidence="6" key="1">
    <citation type="submission" date="2025-08" db="UniProtKB">
        <authorList>
            <consortium name="Ensembl"/>
        </authorList>
    </citation>
    <scope>IDENTIFICATION</scope>
</reference>
<evidence type="ECO:0000313" key="6">
    <source>
        <dbReference type="Ensembl" id="ENSPSTP00000016871.1"/>
    </source>
</evidence>